<dbReference type="KEGG" id="lif:LINJ_32_1310"/>
<dbReference type="VEuPathDB" id="TriTrypDB:LINF_320018200"/>
<dbReference type="FunCoup" id="A4I7U2">
    <property type="interactions" value="282"/>
</dbReference>
<dbReference type="PROSITE" id="PS50235">
    <property type="entry name" value="USP_3"/>
    <property type="match status" value="1"/>
</dbReference>
<dbReference type="eggNOG" id="KOG1871">
    <property type="taxonomic scope" value="Eukaryota"/>
</dbReference>
<dbReference type="InterPro" id="IPR050164">
    <property type="entry name" value="Peptidase_C19"/>
</dbReference>
<keyword evidence="6" id="KW-0788">Thiol protease</keyword>
<reference evidence="10 11" key="2">
    <citation type="journal article" date="2011" name="Genome Res.">
        <title>Chromosome and gene copy number variation allow major structural change between species and strains of Leishmania.</title>
        <authorList>
            <person name="Rogers M.B."/>
            <person name="Hilley J.D."/>
            <person name="Dickens N.J."/>
            <person name="Wilkes J."/>
            <person name="Bates P.A."/>
            <person name="Depledge D.P."/>
            <person name="Harris D."/>
            <person name="Her Y."/>
            <person name="Herzyk P."/>
            <person name="Imamura H."/>
            <person name="Otto T.D."/>
            <person name="Sanders M."/>
            <person name="Seeger K."/>
            <person name="Dujardin J.C."/>
            <person name="Berriman M."/>
            <person name="Smith D.F."/>
            <person name="Hertz-Fowler C."/>
            <person name="Mottram J.C."/>
        </authorList>
    </citation>
    <scope>NUCLEOTIDE SEQUENCE [LARGE SCALE GENOMIC DNA]</scope>
    <source>
        <strain evidence="10 11">JPCM5</strain>
    </source>
</reference>
<dbReference type="GO" id="GO:0005829">
    <property type="term" value="C:cytosol"/>
    <property type="evidence" value="ECO:0007669"/>
    <property type="project" value="TreeGrafter"/>
</dbReference>
<evidence type="ECO:0000256" key="8">
    <source>
        <dbReference type="SAM" id="MobiDB-lite"/>
    </source>
</evidence>
<evidence type="ECO:0000313" key="11">
    <source>
        <dbReference type="Proteomes" id="UP000008153"/>
    </source>
</evidence>
<feature type="region of interest" description="Disordered" evidence="8">
    <location>
        <begin position="1"/>
        <end position="41"/>
    </location>
</feature>
<comment type="catalytic activity">
    <reaction evidence="1">
        <text>Thiol-dependent hydrolysis of ester, thioester, amide, peptide and isopeptide bonds formed by the C-terminal Gly of ubiquitin (a 76-residue protein attached to proteins as an intracellular targeting signal).</text>
        <dbReference type="EC" id="3.4.19.12"/>
    </reaction>
</comment>
<evidence type="ECO:0000256" key="3">
    <source>
        <dbReference type="ARBA" id="ARBA00022670"/>
    </source>
</evidence>
<dbReference type="EC" id="3.4.19.12" evidence="2"/>
<keyword evidence="3" id="KW-0645">Protease</keyword>
<organism evidence="10 11">
    <name type="scientific">Leishmania infantum</name>
    <dbReference type="NCBI Taxonomy" id="5671"/>
    <lineage>
        <taxon>Eukaryota</taxon>
        <taxon>Discoba</taxon>
        <taxon>Euglenozoa</taxon>
        <taxon>Kinetoplastea</taxon>
        <taxon>Metakinetoplastina</taxon>
        <taxon>Trypanosomatida</taxon>
        <taxon>Trypanosomatidae</taxon>
        <taxon>Leishmaniinae</taxon>
        <taxon>Leishmania</taxon>
    </lineage>
</organism>
<feature type="coiled-coil region" evidence="7">
    <location>
        <begin position="228"/>
        <end position="255"/>
    </location>
</feature>
<protein>
    <recommendedName>
        <fullName evidence="2">ubiquitinyl hydrolase 1</fullName>
        <ecNumber evidence="2">3.4.19.12</ecNumber>
    </recommendedName>
</protein>
<evidence type="ECO:0000256" key="7">
    <source>
        <dbReference type="SAM" id="Coils"/>
    </source>
</evidence>
<keyword evidence="4" id="KW-0833">Ubl conjugation pathway</keyword>
<keyword evidence="11" id="KW-1185">Reference proteome</keyword>
<evidence type="ECO:0000256" key="1">
    <source>
        <dbReference type="ARBA" id="ARBA00000707"/>
    </source>
</evidence>
<evidence type="ECO:0000313" key="10">
    <source>
        <dbReference type="EMBL" id="CAM70878.1"/>
    </source>
</evidence>
<reference evidence="10 11" key="1">
    <citation type="journal article" date="2007" name="Nat. Genet.">
        <title>Comparative genomic analysis of three Leishmania species that cause diverse human disease.</title>
        <authorList>
            <person name="Peacock C.S."/>
            <person name="Seeger K."/>
            <person name="Harris D."/>
            <person name="Murphy L."/>
            <person name="Ruiz J.C."/>
            <person name="Quail M.A."/>
            <person name="Peters N."/>
            <person name="Adlem E."/>
            <person name="Tivey A."/>
            <person name="Aslett M."/>
            <person name="Kerhornou A."/>
            <person name="Ivens A."/>
            <person name="Fraser A."/>
            <person name="Rajandream M.A."/>
            <person name="Carver T."/>
            <person name="Norbertczak H."/>
            <person name="Chillingworth T."/>
            <person name="Hance Z."/>
            <person name="Jagels K."/>
            <person name="Moule S."/>
            <person name="Ormond D."/>
            <person name="Rutter S."/>
            <person name="Squares R."/>
            <person name="Whitehead S."/>
            <person name="Rabbinowitsch E."/>
            <person name="Arrowsmith C."/>
            <person name="White B."/>
            <person name="Thurston S."/>
            <person name="Bringaud F."/>
            <person name="Baldauf S.L."/>
            <person name="Faulconbridge A."/>
            <person name="Jeffares D."/>
            <person name="Depledge D.P."/>
            <person name="Oyola S.O."/>
            <person name="Hilley J.D."/>
            <person name="Brito L.O."/>
            <person name="Tosi L.R."/>
            <person name="Barrell B."/>
            <person name="Cruz A.K."/>
            <person name="Mottram J.C."/>
            <person name="Smith D.F."/>
            <person name="Berriman M."/>
        </authorList>
    </citation>
    <scope>NUCLEOTIDE SEQUENCE [LARGE SCALE GENOMIC DNA]</scope>
    <source>
        <strain evidence="10 11">JPCM5</strain>
    </source>
</reference>
<dbReference type="GO" id="GO:0005634">
    <property type="term" value="C:nucleus"/>
    <property type="evidence" value="ECO:0007669"/>
    <property type="project" value="TreeGrafter"/>
</dbReference>
<evidence type="ECO:0000256" key="4">
    <source>
        <dbReference type="ARBA" id="ARBA00022786"/>
    </source>
</evidence>
<dbReference type="PANTHER" id="PTHR24006:SF687">
    <property type="entry name" value="UBIQUITIN CARBOXYL-TERMINAL HYDROLASE 10"/>
    <property type="match status" value="1"/>
</dbReference>
<dbReference type="PANTHER" id="PTHR24006">
    <property type="entry name" value="UBIQUITIN CARBOXYL-TERMINAL HYDROLASE"/>
    <property type="match status" value="1"/>
</dbReference>
<proteinExistence type="predicted"/>
<feature type="compositionally biased region" description="Gly residues" evidence="8">
    <location>
        <begin position="276"/>
        <end position="287"/>
    </location>
</feature>
<gene>
    <name evidence="10" type="ORF">LINJ_32_1310</name>
</gene>
<dbReference type="PROSITE" id="PS00973">
    <property type="entry name" value="USP_2"/>
    <property type="match status" value="1"/>
</dbReference>
<dbReference type="InterPro" id="IPR038765">
    <property type="entry name" value="Papain-like_cys_pep_sf"/>
</dbReference>
<dbReference type="GeneID" id="5071870"/>
<dbReference type="RefSeq" id="XP_001467811.1">
    <property type="nucleotide sequence ID" value="XM_001467774.1"/>
</dbReference>
<dbReference type="AlphaFoldDB" id="A4I7U2"/>
<dbReference type="Gene3D" id="3.90.70.10">
    <property type="entry name" value="Cysteine proteinases"/>
    <property type="match status" value="1"/>
</dbReference>
<evidence type="ECO:0000256" key="6">
    <source>
        <dbReference type="ARBA" id="ARBA00022807"/>
    </source>
</evidence>
<feature type="region of interest" description="Disordered" evidence="8">
    <location>
        <begin position="271"/>
        <end position="293"/>
    </location>
</feature>
<dbReference type="InterPro" id="IPR018200">
    <property type="entry name" value="USP_CS"/>
</dbReference>
<feature type="domain" description="USP" evidence="9">
    <location>
        <begin position="122"/>
        <end position="539"/>
    </location>
</feature>
<dbReference type="GO" id="GO:0016579">
    <property type="term" value="P:protein deubiquitination"/>
    <property type="evidence" value="ECO:0007669"/>
    <property type="project" value="InterPro"/>
</dbReference>
<dbReference type="InterPro" id="IPR028889">
    <property type="entry name" value="USP"/>
</dbReference>
<dbReference type="CDD" id="cd02257">
    <property type="entry name" value="Peptidase_C19"/>
    <property type="match status" value="1"/>
</dbReference>
<dbReference type="GO" id="GO:0006508">
    <property type="term" value="P:proteolysis"/>
    <property type="evidence" value="ECO:0007669"/>
    <property type="project" value="UniProtKB-KW"/>
</dbReference>
<evidence type="ECO:0000256" key="5">
    <source>
        <dbReference type="ARBA" id="ARBA00022801"/>
    </source>
</evidence>
<dbReference type="InterPro" id="IPR001394">
    <property type="entry name" value="Peptidase_C19_UCH"/>
</dbReference>
<dbReference type="InParanoid" id="A4I7U2"/>
<dbReference type="EMBL" id="FR796464">
    <property type="protein sequence ID" value="CAM70878.1"/>
    <property type="molecule type" value="Genomic_DNA"/>
</dbReference>
<dbReference type="Proteomes" id="UP000008153">
    <property type="component" value="Chromosome 32"/>
</dbReference>
<name>A4I7U2_LEIIN</name>
<keyword evidence="7" id="KW-0175">Coiled coil</keyword>
<dbReference type="GO" id="GO:0004843">
    <property type="term" value="F:cysteine-type deubiquitinase activity"/>
    <property type="evidence" value="ECO:0007669"/>
    <property type="project" value="UniProtKB-EC"/>
</dbReference>
<dbReference type="SUPFAM" id="SSF54001">
    <property type="entry name" value="Cysteine proteinases"/>
    <property type="match status" value="1"/>
</dbReference>
<dbReference type="OMA" id="VCPAKNM"/>
<keyword evidence="5 10" id="KW-0378">Hydrolase</keyword>
<accession>A4I7U2</accession>
<dbReference type="STRING" id="5671.A4I7U2"/>
<evidence type="ECO:0000259" key="9">
    <source>
        <dbReference type="PROSITE" id="PS50235"/>
    </source>
</evidence>
<dbReference type="Pfam" id="PF00443">
    <property type="entry name" value="UCH"/>
    <property type="match status" value="1"/>
</dbReference>
<evidence type="ECO:0000256" key="2">
    <source>
        <dbReference type="ARBA" id="ARBA00012759"/>
    </source>
</evidence>
<sequence length="540" mass="58881">MGGPPGSQVAQKKPNRPRHKKQEGVSENGASAKGATTLASSNGCGVTAMQAAASPSPFQPPRQPNVYTDCAPLRELYDQVRLSECGLHGISVRGGAGRPRRREEKGRPFTLQQSFSELPYPRGIMNNSNFCFMNSMLQALMFIPSFAQLTVSVSCDAQARQLCPTLATLGKWTLQYWKPGFTRLAMIAPTLMPRLPAGANNSNSGAPRSAVVPASQRILDGSVQEDAQEFLQKLLERVHEELVGLEEAFQQADASEAATESEMGLIAPAATTTTASGGGGGGGGGGRADAPDDATASTFHKKGWTFVKGKEKLAVREHEDVQGQSKLLASIFGGTLESHLQGKQRQRDRVSVLIERYYCLPVDVGFAPECTVEQALERTFMTERIYDSEHEKKLKKTLRLGRLPSVLFLQLRRWAVTREGELVKLDNVVRIKRTLLIPRTICADETLGNTERAYRLLSVVCHRGDAVSRGHYVTYLVHHAATPAVLKVQSSEPGNKDTAILRSPPDAATVILCNDANISVCPAKNMEKETMYFLVYQKTS</sequence>